<organism evidence="1 2">
    <name type="scientific">Iamia majanohamensis</name>
    <dbReference type="NCBI Taxonomy" id="467976"/>
    <lineage>
        <taxon>Bacteria</taxon>
        <taxon>Bacillati</taxon>
        <taxon>Actinomycetota</taxon>
        <taxon>Acidimicrobiia</taxon>
        <taxon>Acidimicrobiales</taxon>
        <taxon>Iamiaceae</taxon>
        <taxon>Iamia</taxon>
    </lineage>
</organism>
<reference evidence="1" key="1">
    <citation type="submission" date="2023-01" db="EMBL/GenBank/DDBJ databases">
        <title>The diversity of Class Acidimicrobiia in South China Sea sediment environments and the proposal of Iamia marina sp. nov., a novel species of the genus Iamia.</title>
        <authorList>
            <person name="He Y."/>
            <person name="Tian X."/>
        </authorList>
    </citation>
    <scope>NUCLEOTIDE SEQUENCE</scope>
    <source>
        <strain evidence="1">DSM 19957</strain>
    </source>
</reference>
<gene>
    <name evidence="1" type="ORF">PO878_03885</name>
</gene>
<accession>A0AAE9YB40</accession>
<dbReference type="Proteomes" id="UP001216390">
    <property type="component" value="Chromosome"/>
</dbReference>
<dbReference type="AlphaFoldDB" id="A0AAE9YB40"/>
<evidence type="ECO:0000313" key="1">
    <source>
        <dbReference type="EMBL" id="WCO67863.1"/>
    </source>
</evidence>
<protein>
    <recommendedName>
        <fullName evidence="3">Minor tail protein</fullName>
    </recommendedName>
</protein>
<dbReference type="RefSeq" id="WP_272737381.1">
    <property type="nucleotide sequence ID" value="NZ_CP116942.1"/>
</dbReference>
<dbReference type="EMBL" id="CP116942">
    <property type="protein sequence ID" value="WCO67863.1"/>
    <property type="molecule type" value="Genomic_DNA"/>
</dbReference>
<evidence type="ECO:0008006" key="3">
    <source>
        <dbReference type="Google" id="ProtNLM"/>
    </source>
</evidence>
<proteinExistence type="predicted"/>
<name>A0AAE9YB40_9ACTN</name>
<sequence>MTGPAKRNTRQYPGDGYVHQVTVTDGTDPVDLTAWTWTAPVTGRGATINMGVDSTDAATGTLVLTIAESAALDVGDYRWALHGNGPGTTDRVTLLTGNHKVTTDGTPVGGGHGESSAVTWTEDTTAVTVTNLSLGGTFDPSDLEAADTALGDRIGDEETARTAADATLTAAVADVASDLADETTARTNADTALDGRLDTVEATLPTKADLVAGTVPSAQLPSYVDDVVEAADFASLPATGETGKVYVTVDTNITYRWSGSAYVAIGSDLALGETSSTAYRGDRGATAYTHSQTTSGNPHQVTASDVDADPTGTAAAAITTHEGDSDPHGDRAYTDTRTDGYTVYRASRLVDPSTDLSGGDFTDLTIPGVGTFPRAFGAGFVLLAASGTDAGVWTITETGPCIPADPQPRVGQLVIVIADGQAYQGAGDEDPTAQATSYNTYPNLSGAGPATIGTTAAGSSTLVSRADHSHGFPAWVDWTPTLICGLTGAEVDLGTGGDASARVLKVGTTCWIDGRIIIGSSPDFNGGGQLFLPLPYDISSASMGTHDLRSIGGRIDLLDGSPSSADGIYTPLMCRGGPGLQAALGSVEPVPANWVTIDFDLRPGDVPTPTSFASNAPIDLTAGGVELVLVLGPYETT</sequence>
<keyword evidence="2" id="KW-1185">Reference proteome</keyword>
<dbReference type="KEGG" id="ima:PO878_03885"/>
<evidence type="ECO:0000313" key="2">
    <source>
        <dbReference type="Proteomes" id="UP001216390"/>
    </source>
</evidence>